<dbReference type="EMBL" id="ML213519">
    <property type="protein sequence ID" value="TFK48524.1"/>
    <property type="molecule type" value="Genomic_DNA"/>
</dbReference>
<dbReference type="STRING" id="5364.A0A5C3MT20"/>
<dbReference type="Pfam" id="PF00753">
    <property type="entry name" value="Lactamase_B"/>
    <property type="match status" value="1"/>
</dbReference>
<evidence type="ECO:0000313" key="6">
    <source>
        <dbReference type="EMBL" id="TFK48524.1"/>
    </source>
</evidence>
<keyword evidence="7" id="KW-1185">Reference proteome</keyword>
<keyword evidence="2" id="KW-0479">Metal-binding</keyword>
<dbReference type="InterPro" id="IPR001279">
    <property type="entry name" value="Metallo-B-lactamas"/>
</dbReference>
<dbReference type="OrthoDB" id="10250730at2759"/>
<evidence type="ECO:0000259" key="5">
    <source>
        <dbReference type="SMART" id="SM00849"/>
    </source>
</evidence>
<dbReference type="Gene3D" id="3.60.15.10">
    <property type="entry name" value="Ribonuclease Z/Hydroxyacylglutathione hydrolase-like"/>
    <property type="match status" value="1"/>
</dbReference>
<dbReference type="SUPFAM" id="SSF56281">
    <property type="entry name" value="Metallo-hydrolase/oxidoreductase"/>
    <property type="match status" value="1"/>
</dbReference>
<evidence type="ECO:0000256" key="2">
    <source>
        <dbReference type="ARBA" id="ARBA00022723"/>
    </source>
</evidence>
<dbReference type="InterPro" id="IPR036866">
    <property type="entry name" value="RibonucZ/Hydroxyglut_hydro"/>
</dbReference>
<dbReference type="GO" id="GO:0016787">
    <property type="term" value="F:hydrolase activity"/>
    <property type="evidence" value="ECO:0007669"/>
    <property type="project" value="UniProtKB-KW"/>
</dbReference>
<sequence length="352" mass="38385">MPTTSIDLGIPPSTATVSVSILHAATLNCPAEVLLRPVVPGHERLILPVFTFLIEHEKNGEKRKVMFDLGVRKDPEQFSPAVQEFLGPFSIHMEKDVATMLKEGGVDLETVDAIIWSHTHYDHTGDPSTFPSTTEVVIGPGTKAAFFPPYPEGPNSTVLTSDFEGRKVTELGPGDFHLTIGGLGAYDYFGDGSFYLLDTPGHCPGHITALARVTPTTFILMGGDTCHHPGQLRPSPYIPCPCSLLASVSAEHFPHVASSTAQSIPLSTPLLTVPYTQPSAYTDPLTAASSIAKLSAFDADPDVLVLIAHDSTLEDIVSYFPEKADNWKEQLWKERRWSFLDKESKAWRFSVT</sequence>
<dbReference type="PANTHER" id="PTHR42978">
    <property type="entry name" value="QUORUM-QUENCHING LACTONASE YTNP-RELATED-RELATED"/>
    <property type="match status" value="1"/>
</dbReference>
<evidence type="ECO:0000256" key="4">
    <source>
        <dbReference type="ARBA" id="ARBA00022833"/>
    </source>
</evidence>
<evidence type="ECO:0000256" key="1">
    <source>
        <dbReference type="ARBA" id="ARBA00007749"/>
    </source>
</evidence>
<reference evidence="6 7" key="1">
    <citation type="journal article" date="2019" name="Nat. Ecol. Evol.">
        <title>Megaphylogeny resolves global patterns of mushroom evolution.</title>
        <authorList>
            <person name="Varga T."/>
            <person name="Krizsan K."/>
            <person name="Foldi C."/>
            <person name="Dima B."/>
            <person name="Sanchez-Garcia M."/>
            <person name="Sanchez-Ramirez S."/>
            <person name="Szollosi G.J."/>
            <person name="Szarkandi J.G."/>
            <person name="Papp V."/>
            <person name="Albert L."/>
            <person name="Andreopoulos W."/>
            <person name="Angelini C."/>
            <person name="Antonin V."/>
            <person name="Barry K.W."/>
            <person name="Bougher N.L."/>
            <person name="Buchanan P."/>
            <person name="Buyck B."/>
            <person name="Bense V."/>
            <person name="Catcheside P."/>
            <person name="Chovatia M."/>
            <person name="Cooper J."/>
            <person name="Damon W."/>
            <person name="Desjardin D."/>
            <person name="Finy P."/>
            <person name="Geml J."/>
            <person name="Haridas S."/>
            <person name="Hughes K."/>
            <person name="Justo A."/>
            <person name="Karasinski D."/>
            <person name="Kautmanova I."/>
            <person name="Kiss B."/>
            <person name="Kocsube S."/>
            <person name="Kotiranta H."/>
            <person name="LaButti K.M."/>
            <person name="Lechner B.E."/>
            <person name="Liimatainen K."/>
            <person name="Lipzen A."/>
            <person name="Lukacs Z."/>
            <person name="Mihaltcheva S."/>
            <person name="Morgado L.N."/>
            <person name="Niskanen T."/>
            <person name="Noordeloos M.E."/>
            <person name="Ohm R.A."/>
            <person name="Ortiz-Santana B."/>
            <person name="Ovrebo C."/>
            <person name="Racz N."/>
            <person name="Riley R."/>
            <person name="Savchenko A."/>
            <person name="Shiryaev A."/>
            <person name="Soop K."/>
            <person name="Spirin V."/>
            <person name="Szebenyi C."/>
            <person name="Tomsovsky M."/>
            <person name="Tulloss R.E."/>
            <person name="Uehling J."/>
            <person name="Grigoriev I.V."/>
            <person name="Vagvolgyi C."/>
            <person name="Papp T."/>
            <person name="Martin F.M."/>
            <person name="Miettinen O."/>
            <person name="Hibbett D.S."/>
            <person name="Nagy L.G."/>
        </authorList>
    </citation>
    <scope>NUCLEOTIDE SEQUENCE [LARGE SCALE GENOMIC DNA]</scope>
    <source>
        <strain evidence="6 7">OMC1185</strain>
    </source>
</reference>
<evidence type="ECO:0000256" key="3">
    <source>
        <dbReference type="ARBA" id="ARBA00022801"/>
    </source>
</evidence>
<keyword evidence="4" id="KW-0862">Zinc</keyword>
<proteinExistence type="inferred from homology"/>
<feature type="domain" description="Metallo-beta-lactamase" evidence="5">
    <location>
        <begin position="48"/>
        <end position="252"/>
    </location>
</feature>
<comment type="similarity">
    <text evidence="1">Belongs to the metallo-beta-lactamase superfamily.</text>
</comment>
<organism evidence="6 7">
    <name type="scientific">Heliocybe sulcata</name>
    <dbReference type="NCBI Taxonomy" id="5364"/>
    <lineage>
        <taxon>Eukaryota</taxon>
        <taxon>Fungi</taxon>
        <taxon>Dikarya</taxon>
        <taxon>Basidiomycota</taxon>
        <taxon>Agaricomycotina</taxon>
        <taxon>Agaricomycetes</taxon>
        <taxon>Gloeophyllales</taxon>
        <taxon>Gloeophyllaceae</taxon>
        <taxon>Heliocybe</taxon>
    </lineage>
</organism>
<dbReference type="PANTHER" id="PTHR42978:SF5">
    <property type="entry name" value="METALLO-BETA-LACTAMASE DOMAIN-CONTAINING PROTEIN"/>
    <property type="match status" value="1"/>
</dbReference>
<dbReference type="GO" id="GO:0046872">
    <property type="term" value="F:metal ion binding"/>
    <property type="evidence" value="ECO:0007669"/>
    <property type="project" value="UniProtKB-KW"/>
</dbReference>
<dbReference type="InterPro" id="IPR051013">
    <property type="entry name" value="MBL_superfamily_lactonases"/>
</dbReference>
<keyword evidence="3 6" id="KW-0378">Hydrolase</keyword>
<dbReference type="SMART" id="SM00849">
    <property type="entry name" value="Lactamase_B"/>
    <property type="match status" value="1"/>
</dbReference>
<dbReference type="Proteomes" id="UP000305948">
    <property type="component" value="Unassembled WGS sequence"/>
</dbReference>
<accession>A0A5C3MT20</accession>
<dbReference type="AlphaFoldDB" id="A0A5C3MT20"/>
<gene>
    <name evidence="6" type="ORF">OE88DRAFT_1737768</name>
</gene>
<evidence type="ECO:0000313" key="7">
    <source>
        <dbReference type="Proteomes" id="UP000305948"/>
    </source>
</evidence>
<protein>
    <submittedName>
        <fullName evidence="6">Metallo-hydrolase/oxidoreductase</fullName>
    </submittedName>
</protein>
<dbReference type="CDD" id="cd07730">
    <property type="entry name" value="metallo-hydrolase-like_MBL-fold"/>
    <property type="match status" value="1"/>
</dbReference>
<name>A0A5C3MT20_9AGAM</name>